<proteinExistence type="predicted"/>
<dbReference type="Proteomes" id="UP000509367">
    <property type="component" value="Chromosome"/>
</dbReference>
<gene>
    <name evidence="2" type="ORF">HTY61_02195</name>
</gene>
<feature type="transmembrane region" description="Helical" evidence="1">
    <location>
        <begin position="44"/>
        <end position="63"/>
    </location>
</feature>
<evidence type="ECO:0000256" key="1">
    <source>
        <dbReference type="SAM" id="Phobius"/>
    </source>
</evidence>
<dbReference type="EMBL" id="CP054836">
    <property type="protein sequence ID" value="QKV17358.1"/>
    <property type="molecule type" value="Genomic_DNA"/>
</dbReference>
<feature type="transmembrane region" description="Helical" evidence="1">
    <location>
        <begin position="70"/>
        <end position="90"/>
    </location>
</feature>
<protein>
    <submittedName>
        <fullName evidence="2">Uncharacterized protein</fullName>
    </submittedName>
</protein>
<keyword evidence="1" id="KW-1133">Transmembrane helix</keyword>
<keyword evidence="1" id="KW-0472">Membrane</keyword>
<accession>A0A6N1V9F3</accession>
<evidence type="ECO:0000313" key="2">
    <source>
        <dbReference type="EMBL" id="QKV17358.1"/>
    </source>
</evidence>
<dbReference type="KEGG" id="orm:HTY61_02195"/>
<sequence length="606" mass="65870">MRILSLLVSKGLLIILGLSAAITLLAPSIVSVAMITIIGIPLGIYLALAPTLFLVALGAWIFGRLFGGGFLVRAGGAIVALALLAVPPLLANARLDAAARQLAMDDHDDLARTEARVIAFRFGRLGASKPQPLRCDGLCQRLLLNGVADRVLYIREDVSNPPAPGTVAAAYRMERRGTCPDIELPRNDPVKLDGERRNRDGKNVAELMNIRIAAGTCLVAEEAPLGEAGLVVSSGAIKRGMSDISAGLDIFADTVSAGRLTLHERDGAAFRETFRETSVAYRRLWHLYMPSVVGGAELRMYPGLVRRKEQSGGENASSENIGGFLAERLGWDLALRQDDADEAMRRLLVEALDDDRAEVPSALAADFFVRIRKSRTMSPADRVLSRRILADRRFAVPEAAFAAVLYAGDAPKTHFSAIAATAFERLRDLSAVEPGANARGWLQQVRSLGIVVSRLPRETILSRRGDLEWLAREERLRVPAYAALTRLSEFGAEGADTLLWLIDDAWRFRGKGPNAWQHPYLAGVIGLCRAGTAAGDAVGPFIDRMASGRIVQHGSYWDLNINTLFALGAGMEDIRAAVEFGESGRTAKRFEREIDRARRKGPDCTY</sequence>
<name>A0A6N1V9F3_9HYPH</name>
<dbReference type="AlphaFoldDB" id="A0A6N1V9F3"/>
<feature type="transmembrane region" description="Helical" evidence="1">
    <location>
        <begin position="12"/>
        <end position="38"/>
    </location>
</feature>
<organism evidence="2 3">
    <name type="scientific">Oricola thermophila</name>
    <dbReference type="NCBI Taxonomy" id="2742145"/>
    <lineage>
        <taxon>Bacteria</taxon>
        <taxon>Pseudomonadati</taxon>
        <taxon>Pseudomonadota</taxon>
        <taxon>Alphaproteobacteria</taxon>
        <taxon>Hyphomicrobiales</taxon>
        <taxon>Ahrensiaceae</taxon>
        <taxon>Oricola</taxon>
    </lineage>
</organism>
<keyword evidence="1" id="KW-0812">Transmembrane</keyword>
<evidence type="ECO:0000313" key="3">
    <source>
        <dbReference type="Proteomes" id="UP000509367"/>
    </source>
</evidence>
<reference evidence="2 3" key="1">
    <citation type="submission" date="2020-06" db="EMBL/GenBank/DDBJ databases">
        <title>Oricola thermophila sp. nov. isolated from a tidal sediments.</title>
        <authorList>
            <person name="Kwon K.K."/>
            <person name="Yang S.-H."/>
            <person name="Park M.-J."/>
        </authorList>
    </citation>
    <scope>NUCLEOTIDE SEQUENCE [LARGE SCALE GENOMIC DNA]</scope>
    <source>
        <strain evidence="2 3">MEBiC13590</strain>
    </source>
</reference>
<keyword evidence="3" id="KW-1185">Reference proteome</keyword>
<dbReference type="RefSeq" id="WP_175275254.1">
    <property type="nucleotide sequence ID" value="NZ_CP054836.1"/>
</dbReference>